<sequence length="168" mass="19002">MDAIFLVFPEMFGVVSYSIPKRHLENRVVNSGTFIKYIVSGVIQILIIATLVTLALLSKKTDIFNFNKGVMESLVTSAVVFCAFFYSKTCWFSFSTWMLASSTSSSKWKTIYIFILGLIPGFGYFSTLIIYIIVAKIKKSEGFNFMRIKSKKDHYVSSVNNGPTTSRF</sequence>
<dbReference type="Proteomes" id="UP000323144">
    <property type="component" value="Chromosome"/>
</dbReference>
<keyword evidence="1" id="KW-1133">Transmembrane helix</keyword>
<protein>
    <submittedName>
        <fullName evidence="2">Uncharacterized protein</fullName>
    </submittedName>
</protein>
<dbReference type="AlphaFoldDB" id="A0A5B9Y3X2"/>
<proteinExistence type="predicted"/>
<gene>
    <name evidence="2" type="ORF">SCHIN_v1c06610</name>
</gene>
<name>A0A5B9Y3X2_9MOLU</name>
<reference evidence="2 3" key="1">
    <citation type="submission" date="2019-08" db="EMBL/GenBank/DDBJ databases">
        <title>Complete genome sequence of Spiroplasma chinense CCH (DSM 19755).</title>
        <authorList>
            <person name="Shen H.-Y."/>
            <person name="Lin Y.-C."/>
            <person name="Chou L."/>
            <person name="Kuo C.-H."/>
        </authorList>
    </citation>
    <scope>NUCLEOTIDE SEQUENCE [LARGE SCALE GENOMIC DNA]</scope>
    <source>
        <strain evidence="2 3">CCH</strain>
    </source>
</reference>
<keyword evidence="3" id="KW-1185">Reference proteome</keyword>
<evidence type="ECO:0000313" key="3">
    <source>
        <dbReference type="Proteomes" id="UP000323144"/>
    </source>
</evidence>
<dbReference type="EMBL" id="CP043026">
    <property type="protein sequence ID" value="QEH61858.1"/>
    <property type="molecule type" value="Genomic_DNA"/>
</dbReference>
<feature type="transmembrane region" description="Helical" evidence="1">
    <location>
        <begin position="34"/>
        <end position="57"/>
    </location>
</feature>
<accession>A0A5B9Y3X2</accession>
<organism evidence="2 3">
    <name type="scientific">Spiroplasma chinense</name>
    <dbReference type="NCBI Taxonomy" id="216932"/>
    <lineage>
        <taxon>Bacteria</taxon>
        <taxon>Bacillati</taxon>
        <taxon>Mycoplasmatota</taxon>
        <taxon>Mollicutes</taxon>
        <taxon>Entomoplasmatales</taxon>
        <taxon>Spiroplasmataceae</taxon>
        <taxon>Spiroplasma</taxon>
    </lineage>
</organism>
<keyword evidence="1" id="KW-0472">Membrane</keyword>
<dbReference type="KEGG" id="schi:SCHIN_v1c06610"/>
<dbReference type="RefSeq" id="WP_166508238.1">
    <property type="nucleotide sequence ID" value="NZ_CP043026.1"/>
</dbReference>
<evidence type="ECO:0000256" key="1">
    <source>
        <dbReference type="SAM" id="Phobius"/>
    </source>
</evidence>
<keyword evidence="1" id="KW-0812">Transmembrane</keyword>
<feature type="transmembrane region" description="Helical" evidence="1">
    <location>
        <begin position="111"/>
        <end position="134"/>
    </location>
</feature>
<evidence type="ECO:0000313" key="2">
    <source>
        <dbReference type="EMBL" id="QEH61858.1"/>
    </source>
</evidence>
<feature type="transmembrane region" description="Helical" evidence="1">
    <location>
        <begin position="78"/>
        <end position="99"/>
    </location>
</feature>